<dbReference type="GO" id="GO:0016787">
    <property type="term" value="F:hydrolase activity"/>
    <property type="evidence" value="ECO:0007669"/>
    <property type="project" value="UniProtKB-KW"/>
</dbReference>
<dbReference type="Gene3D" id="3.40.50.1820">
    <property type="entry name" value="alpha/beta hydrolase"/>
    <property type="match status" value="1"/>
</dbReference>
<dbReference type="OrthoDB" id="5729753at2"/>
<proteinExistence type="predicted"/>
<dbReference type="Proteomes" id="UP000268313">
    <property type="component" value="Unassembled WGS sequence"/>
</dbReference>
<dbReference type="PANTHER" id="PTHR43194:SF2">
    <property type="entry name" value="PEROXISOMAL MEMBRANE PROTEIN LPX1"/>
    <property type="match status" value="1"/>
</dbReference>
<evidence type="ECO:0000313" key="2">
    <source>
        <dbReference type="EMBL" id="RKH03365.1"/>
    </source>
</evidence>
<accession>A0A3A8KGA6</accession>
<name>A0A3A8KGA6_9BACT</name>
<keyword evidence="2" id="KW-0378">Hydrolase</keyword>
<keyword evidence="3" id="KW-1185">Reference proteome</keyword>
<dbReference type="SUPFAM" id="SSF53474">
    <property type="entry name" value="alpha/beta-Hydrolases"/>
    <property type="match status" value="1"/>
</dbReference>
<evidence type="ECO:0000259" key="1">
    <source>
        <dbReference type="Pfam" id="PF12697"/>
    </source>
</evidence>
<gene>
    <name evidence="2" type="ORF">D7X32_14280</name>
</gene>
<organism evidence="2 3">
    <name type="scientific">Corallococcus carmarthensis</name>
    <dbReference type="NCBI Taxonomy" id="2316728"/>
    <lineage>
        <taxon>Bacteria</taxon>
        <taxon>Pseudomonadati</taxon>
        <taxon>Myxococcota</taxon>
        <taxon>Myxococcia</taxon>
        <taxon>Myxococcales</taxon>
        <taxon>Cystobacterineae</taxon>
        <taxon>Myxococcaceae</taxon>
        <taxon>Corallococcus</taxon>
    </lineage>
</organism>
<sequence length="289" mass="32330">MGRGMALELDDWGGSGPLLHFACANGFPPETYRKLFTRLATRYHVVSLRTRPLTPDQDPKALTTWTQLGEDLARELKARGRSGVLGVGHSVGGTSTLMASAANPGLFRAVVALDPVLVTGSRLWALRLLKLLGRMDRTAIVRGALRRRDRWTTREDAAAAYRPRKLFKDWDADCFSDYVTHGLVPTDEGDFKLRFPREWEARIFETFPADPWTLIRANAAPTLVLRGERSDTLLPDALARAEQEMKRTRVETLPLASHLFPMEKPRETADRVLTFLDQLPPVDVTGSTP</sequence>
<dbReference type="EMBL" id="RAWE01000042">
    <property type="protein sequence ID" value="RKH03365.1"/>
    <property type="molecule type" value="Genomic_DNA"/>
</dbReference>
<reference evidence="3" key="1">
    <citation type="submission" date="2018-09" db="EMBL/GenBank/DDBJ databases">
        <authorList>
            <person name="Livingstone P.G."/>
            <person name="Whitworth D.E."/>
        </authorList>
    </citation>
    <scope>NUCLEOTIDE SEQUENCE [LARGE SCALE GENOMIC DNA]</scope>
    <source>
        <strain evidence="3">CA043D</strain>
    </source>
</reference>
<protein>
    <submittedName>
        <fullName evidence="2">Alpha/beta hydrolase</fullName>
    </submittedName>
</protein>
<dbReference type="InterPro" id="IPR029058">
    <property type="entry name" value="AB_hydrolase_fold"/>
</dbReference>
<dbReference type="PANTHER" id="PTHR43194">
    <property type="entry name" value="HYDROLASE ALPHA/BETA FOLD FAMILY"/>
    <property type="match status" value="1"/>
</dbReference>
<dbReference type="Pfam" id="PF12697">
    <property type="entry name" value="Abhydrolase_6"/>
    <property type="match status" value="1"/>
</dbReference>
<feature type="domain" description="AB hydrolase-1" evidence="1">
    <location>
        <begin position="25"/>
        <end position="270"/>
    </location>
</feature>
<evidence type="ECO:0000313" key="3">
    <source>
        <dbReference type="Proteomes" id="UP000268313"/>
    </source>
</evidence>
<dbReference type="AlphaFoldDB" id="A0A3A8KGA6"/>
<comment type="caution">
    <text evidence="2">The sequence shown here is derived from an EMBL/GenBank/DDBJ whole genome shotgun (WGS) entry which is preliminary data.</text>
</comment>
<dbReference type="InterPro" id="IPR050228">
    <property type="entry name" value="Carboxylesterase_BioH"/>
</dbReference>
<dbReference type="InterPro" id="IPR000073">
    <property type="entry name" value="AB_hydrolase_1"/>
</dbReference>